<dbReference type="Pfam" id="PF13662">
    <property type="entry name" value="Toprim_4"/>
    <property type="match status" value="1"/>
</dbReference>
<comment type="function">
    <text evidence="7">May play a role in DNA repair. It seems to be involved in an RecBC-independent recombinational process of DNA repair. It may act with RecF and RecO.</text>
</comment>
<dbReference type="GO" id="GO:0008270">
    <property type="term" value="F:zinc ion binding"/>
    <property type="evidence" value="ECO:0007669"/>
    <property type="project" value="UniProtKB-KW"/>
</dbReference>
<evidence type="ECO:0000256" key="2">
    <source>
        <dbReference type="ARBA" id="ARBA00022763"/>
    </source>
</evidence>
<dbReference type="RefSeq" id="WP_072909490.1">
    <property type="nucleotide sequence ID" value="NZ_FQZT01000012.1"/>
</dbReference>
<dbReference type="InterPro" id="IPR034137">
    <property type="entry name" value="TOPRIM_RecR"/>
</dbReference>
<evidence type="ECO:0000313" key="10">
    <source>
        <dbReference type="Proteomes" id="UP000184171"/>
    </source>
</evidence>
<evidence type="ECO:0000256" key="5">
    <source>
        <dbReference type="ARBA" id="ARBA00023172"/>
    </source>
</evidence>
<keyword evidence="2 7" id="KW-0227">DNA damage</keyword>
<dbReference type="Pfam" id="PF21176">
    <property type="entry name" value="RecR_HhH"/>
    <property type="match status" value="1"/>
</dbReference>
<dbReference type="InterPro" id="IPR015967">
    <property type="entry name" value="Rcmb_RecR_Znf"/>
</dbReference>
<dbReference type="Gene3D" id="6.10.250.240">
    <property type="match status" value="1"/>
</dbReference>
<feature type="domain" description="Toprim" evidence="8">
    <location>
        <begin position="81"/>
        <end position="176"/>
    </location>
</feature>
<protein>
    <recommendedName>
        <fullName evidence="7">Recombination protein RecR</fullName>
    </recommendedName>
</protein>
<gene>
    <name evidence="7" type="primary">recR</name>
    <name evidence="9" type="ORF">SAMN02745165_02933</name>
</gene>
<keyword evidence="1 7" id="KW-0479">Metal-binding</keyword>
<dbReference type="SUPFAM" id="SSF111304">
    <property type="entry name" value="Recombination protein RecR"/>
    <property type="match status" value="1"/>
</dbReference>
<keyword evidence="3 7" id="KW-0863">Zinc-finger</keyword>
<keyword evidence="6 7" id="KW-0234">DNA repair</keyword>
<dbReference type="Gene3D" id="3.40.1360.10">
    <property type="match status" value="1"/>
</dbReference>
<dbReference type="CDD" id="cd01025">
    <property type="entry name" value="TOPRIM_recR"/>
    <property type="match status" value="1"/>
</dbReference>
<organism evidence="9 10">
    <name type="scientific">Malonomonas rubra DSM 5091</name>
    <dbReference type="NCBI Taxonomy" id="1122189"/>
    <lineage>
        <taxon>Bacteria</taxon>
        <taxon>Pseudomonadati</taxon>
        <taxon>Thermodesulfobacteriota</taxon>
        <taxon>Desulfuromonadia</taxon>
        <taxon>Desulfuromonadales</taxon>
        <taxon>Geopsychrobacteraceae</taxon>
        <taxon>Malonomonas</taxon>
    </lineage>
</organism>
<feature type="zinc finger region" description="C4-type" evidence="7">
    <location>
        <begin position="58"/>
        <end position="73"/>
    </location>
</feature>
<dbReference type="Pfam" id="PF21175">
    <property type="entry name" value="RecR_C"/>
    <property type="match status" value="1"/>
</dbReference>
<dbReference type="InterPro" id="IPR000093">
    <property type="entry name" value="DNA_Rcmb_RecR"/>
</dbReference>
<dbReference type="SMART" id="SM00493">
    <property type="entry name" value="TOPRIM"/>
    <property type="match status" value="1"/>
</dbReference>
<dbReference type="NCBIfam" id="TIGR00615">
    <property type="entry name" value="recR"/>
    <property type="match status" value="1"/>
</dbReference>
<dbReference type="Pfam" id="PF02132">
    <property type="entry name" value="RecR_ZnF"/>
    <property type="match status" value="1"/>
</dbReference>
<name>A0A1M6LA86_MALRU</name>
<dbReference type="InterPro" id="IPR006171">
    <property type="entry name" value="TOPRIM_dom"/>
</dbReference>
<dbReference type="Proteomes" id="UP000184171">
    <property type="component" value="Unassembled WGS sequence"/>
</dbReference>
<keyword evidence="10" id="KW-1185">Reference proteome</keyword>
<dbReference type="Gene3D" id="1.10.8.420">
    <property type="entry name" value="RecR Domain 1"/>
    <property type="match status" value="1"/>
</dbReference>
<proteinExistence type="inferred from homology"/>
<dbReference type="GO" id="GO:0006281">
    <property type="term" value="P:DNA repair"/>
    <property type="evidence" value="ECO:0007669"/>
    <property type="project" value="UniProtKB-UniRule"/>
</dbReference>
<dbReference type="GO" id="GO:0006310">
    <property type="term" value="P:DNA recombination"/>
    <property type="evidence" value="ECO:0007669"/>
    <property type="project" value="UniProtKB-UniRule"/>
</dbReference>
<dbReference type="PROSITE" id="PS50880">
    <property type="entry name" value="TOPRIM"/>
    <property type="match status" value="1"/>
</dbReference>
<reference evidence="9 10" key="1">
    <citation type="submission" date="2016-11" db="EMBL/GenBank/DDBJ databases">
        <authorList>
            <person name="Jaros S."/>
            <person name="Januszkiewicz K."/>
            <person name="Wedrychowicz H."/>
        </authorList>
    </citation>
    <scope>NUCLEOTIDE SEQUENCE [LARGE SCALE GENOMIC DNA]</scope>
    <source>
        <strain evidence="9 10">DSM 5091</strain>
    </source>
</reference>
<keyword evidence="5 7" id="KW-0233">DNA recombination</keyword>
<dbReference type="EMBL" id="FQZT01000012">
    <property type="protein sequence ID" value="SHJ68117.1"/>
    <property type="molecule type" value="Genomic_DNA"/>
</dbReference>
<comment type="similarity">
    <text evidence="7">Belongs to the RecR family.</text>
</comment>
<dbReference type="GO" id="GO:0003677">
    <property type="term" value="F:DNA binding"/>
    <property type="evidence" value="ECO:0007669"/>
    <property type="project" value="UniProtKB-UniRule"/>
</dbReference>
<sequence>MLGSLPSFARLVAELSKLPGVGGKTAARLAFHLLRTTDSDVEALADALLDMKRKVRFCSRCFHIAEEELCQICSDPGRESQRLCIVQEPQDLLAIERSHAYRGLYHVLHGALSPLDGIGPEDLKIPQLLQRLQDEQIEEVMLATNFTVEGEATALYLAKLCKEQGAKVTRLAHGIPSGSDLEYIDAGTVQQAVSGRREL</sequence>
<dbReference type="PANTHER" id="PTHR30446">
    <property type="entry name" value="RECOMBINATION PROTEIN RECR"/>
    <property type="match status" value="1"/>
</dbReference>
<dbReference type="PANTHER" id="PTHR30446:SF0">
    <property type="entry name" value="RECOMBINATION PROTEIN RECR"/>
    <property type="match status" value="1"/>
</dbReference>
<evidence type="ECO:0000259" key="8">
    <source>
        <dbReference type="PROSITE" id="PS50880"/>
    </source>
</evidence>
<evidence type="ECO:0000256" key="7">
    <source>
        <dbReference type="HAMAP-Rule" id="MF_00017"/>
    </source>
</evidence>
<dbReference type="AlphaFoldDB" id="A0A1M6LA86"/>
<evidence type="ECO:0000256" key="4">
    <source>
        <dbReference type="ARBA" id="ARBA00022833"/>
    </source>
</evidence>
<evidence type="ECO:0000256" key="6">
    <source>
        <dbReference type="ARBA" id="ARBA00023204"/>
    </source>
</evidence>
<accession>A0A1M6LA86</accession>
<evidence type="ECO:0000256" key="1">
    <source>
        <dbReference type="ARBA" id="ARBA00022723"/>
    </source>
</evidence>
<dbReference type="HAMAP" id="MF_00017">
    <property type="entry name" value="RecR"/>
    <property type="match status" value="1"/>
</dbReference>
<keyword evidence="4 7" id="KW-0862">Zinc</keyword>
<evidence type="ECO:0000313" key="9">
    <source>
        <dbReference type="EMBL" id="SHJ68117.1"/>
    </source>
</evidence>
<dbReference type="Gene3D" id="3.30.60.80">
    <property type="match status" value="1"/>
</dbReference>
<dbReference type="InterPro" id="IPR023627">
    <property type="entry name" value="Rcmb_RecR"/>
</dbReference>
<evidence type="ECO:0000256" key="3">
    <source>
        <dbReference type="ARBA" id="ARBA00022771"/>
    </source>
</evidence>
<dbReference type="OrthoDB" id="9802672at2"/>
<dbReference type="STRING" id="1122189.SAMN02745165_02933"/>